<dbReference type="Gene3D" id="2.40.50.140">
    <property type="entry name" value="Nucleic acid-binding proteins"/>
    <property type="match status" value="1"/>
</dbReference>
<dbReference type="InterPro" id="IPR012340">
    <property type="entry name" value="NA-bd_OB-fold"/>
</dbReference>
<dbReference type="AlphaFoldDB" id="A0A699GQI1"/>
<dbReference type="GO" id="GO:0003677">
    <property type="term" value="F:DNA binding"/>
    <property type="evidence" value="ECO:0007669"/>
    <property type="project" value="UniProtKB-KW"/>
</dbReference>
<accession>A0A699GQI1</accession>
<gene>
    <name evidence="1" type="ORF">Tci_165871</name>
</gene>
<reference evidence="1" key="1">
    <citation type="journal article" date="2019" name="Sci. Rep.">
        <title>Draft genome of Tanacetum cinerariifolium, the natural source of mosquito coil.</title>
        <authorList>
            <person name="Yamashiro T."/>
            <person name="Shiraishi A."/>
            <person name="Satake H."/>
            <person name="Nakayama K."/>
        </authorList>
    </citation>
    <scope>NUCLEOTIDE SEQUENCE</scope>
</reference>
<name>A0A699GQI1_TANCI</name>
<dbReference type="SUPFAM" id="SSF50249">
    <property type="entry name" value="Nucleic acid-binding proteins"/>
    <property type="match status" value="1"/>
</dbReference>
<keyword evidence="1" id="KW-0238">DNA-binding</keyword>
<feature type="non-terminal residue" evidence="1">
    <location>
        <position position="1"/>
    </location>
</feature>
<sequence length="200" mass="23179">GFHCILYARIIKIHRKHVWAYLAYMKCGNIAKQTDAERINWWNCKLHGRITADGVVIISFDSGKLINPQDDFDYNQSKQTIPFEGFHCILYARIIKIHRKHGWVYLAYRKCGNIAKQTDAERINWWNCKLHGRITADGVVIMYRLIFRVMDDTGSASILLFDDLVFKLSSVESYGPFGLLLGITIGMSLIDIWNVNDFLF</sequence>
<evidence type="ECO:0000313" key="1">
    <source>
        <dbReference type="EMBL" id="GEV93894.1"/>
    </source>
</evidence>
<comment type="caution">
    <text evidence="1">The sequence shown here is derived from an EMBL/GenBank/DDBJ whole genome shotgun (WGS) entry which is preliminary data.</text>
</comment>
<proteinExistence type="predicted"/>
<dbReference type="EMBL" id="BKCJ010039384">
    <property type="protein sequence ID" value="GEV93894.1"/>
    <property type="molecule type" value="Genomic_DNA"/>
</dbReference>
<protein>
    <submittedName>
        <fullName evidence="1">Replication protein A 70 kDa DNA-binding subunit B</fullName>
    </submittedName>
</protein>
<organism evidence="1">
    <name type="scientific">Tanacetum cinerariifolium</name>
    <name type="common">Dalmatian daisy</name>
    <name type="synonym">Chrysanthemum cinerariifolium</name>
    <dbReference type="NCBI Taxonomy" id="118510"/>
    <lineage>
        <taxon>Eukaryota</taxon>
        <taxon>Viridiplantae</taxon>
        <taxon>Streptophyta</taxon>
        <taxon>Embryophyta</taxon>
        <taxon>Tracheophyta</taxon>
        <taxon>Spermatophyta</taxon>
        <taxon>Magnoliopsida</taxon>
        <taxon>eudicotyledons</taxon>
        <taxon>Gunneridae</taxon>
        <taxon>Pentapetalae</taxon>
        <taxon>asterids</taxon>
        <taxon>campanulids</taxon>
        <taxon>Asterales</taxon>
        <taxon>Asteraceae</taxon>
        <taxon>Asteroideae</taxon>
        <taxon>Anthemideae</taxon>
        <taxon>Anthemidinae</taxon>
        <taxon>Tanacetum</taxon>
    </lineage>
</organism>